<feature type="compositionally biased region" description="Basic and acidic residues" evidence="1">
    <location>
        <begin position="66"/>
        <end position="120"/>
    </location>
</feature>
<dbReference type="Pfam" id="PF14153">
    <property type="entry name" value="Spore_coat_CotO"/>
    <property type="match status" value="1"/>
</dbReference>
<organism evidence="2 3">
    <name type="scientific">Oceanobacillus picturae</name>
    <dbReference type="NCBI Taxonomy" id="171693"/>
    <lineage>
        <taxon>Bacteria</taxon>
        <taxon>Bacillati</taxon>
        <taxon>Bacillota</taxon>
        <taxon>Bacilli</taxon>
        <taxon>Bacillales</taxon>
        <taxon>Bacillaceae</taxon>
        <taxon>Oceanobacillus</taxon>
    </lineage>
</organism>
<reference evidence="3" key="1">
    <citation type="submission" date="2015-07" db="EMBL/GenBank/DDBJ databases">
        <title>Draft Genome Sequence of Oceanobacillus picturae Heshi-B3 that Was Isolated from Fermented Rice Bran with Aging Salted Mackerel, Which Was Named Heshiko as Traditional Fermented Seafood in Japan.</title>
        <authorList>
            <person name="Akuzawa S."/>
            <person name="Nakagawa J."/>
            <person name="Kanekatsu T."/>
            <person name="Kanesaki Y."/>
            <person name="Suzuki T."/>
        </authorList>
    </citation>
    <scope>NUCLEOTIDE SEQUENCE [LARGE SCALE GENOMIC DNA]</scope>
    <source>
        <strain evidence="3">Heshi-B3</strain>
    </source>
</reference>
<dbReference type="OrthoDB" id="2970540at2"/>
<keyword evidence="2" id="KW-0946">Virion</keyword>
<name>A0A0U9H877_9BACI</name>
<feature type="region of interest" description="Disordered" evidence="1">
    <location>
        <begin position="1"/>
        <end position="120"/>
    </location>
</feature>
<dbReference type="RefSeq" id="WP_058949152.1">
    <property type="nucleotide sequence ID" value="NZ_BBXV01000004.1"/>
</dbReference>
<dbReference type="AlphaFoldDB" id="A0A0U9H877"/>
<dbReference type="EMBL" id="BBXV01000004">
    <property type="protein sequence ID" value="GAQ16340.1"/>
    <property type="molecule type" value="Genomic_DNA"/>
</dbReference>
<proteinExistence type="predicted"/>
<accession>A0A0U9H877</accession>
<gene>
    <name evidence="2" type="ORF">OPHB3_0257</name>
</gene>
<evidence type="ECO:0000313" key="3">
    <source>
        <dbReference type="Proteomes" id="UP000052946"/>
    </source>
</evidence>
<sequence length="192" mass="22560">MAKKRFAKDPLLYIHQPKESNPKAPMQYTSYTNAEKKQHLASEQKPVEKKQKEVLGPISTHARRRSFLEEQALHQEKRQKDEPEFGEIVEKKYEEKVPEHDEETKSSVRETETEKKERPKFKDMTIEEKVAYFVATPSYAPQMRCEIRTGERSYRGVITGSEDNYVYIKVGNRKQSTKINLDDIKHIKLLGF</sequence>
<keyword evidence="2" id="KW-0167">Capsid protein</keyword>
<evidence type="ECO:0000256" key="1">
    <source>
        <dbReference type="SAM" id="MobiDB-lite"/>
    </source>
</evidence>
<evidence type="ECO:0000313" key="2">
    <source>
        <dbReference type="EMBL" id="GAQ16340.1"/>
    </source>
</evidence>
<comment type="caution">
    <text evidence="2">The sequence shown here is derived from an EMBL/GenBank/DDBJ whole genome shotgun (WGS) entry which is preliminary data.</text>
</comment>
<protein>
    <submittedName>
        <fullName evidence="2">Spore coat protein</fullName>
    </submittedName>
</protein>
<dbReference type="Proteomes" id="UP000052946">
    <property type="component" value="Unassembled WGS sequence"/>
</dbReference>
<dbReference type="InterPro" id="IPR025439">
    <property type="entry name" value="Spore_coat_CotO"/>
</dbReference>
<reference evidence="2 3" key="2">
    <citation type="journal article" date="2016" name="Genome Announc.">
        <title>Draft Genome Sequence of Oceanobacillus picturae Heshi-B3, Isolated from Fermented Rice Bran in a Traditional Japanese Seafood Dish.</title>
        <authorList>
            <person name="Akuzawa S."/>
            <person name="Nagaoka J."/>
            <person name="Kanekatsu M."/>
            <person name="Kanesaki Y."/>
            <person name="Suzuki T."/>
        </authorList>
    </citation>
    <scope>NUCLEOTIDE SEQUENCE [LARGE SCALE GENOMIC DNA]</scope>
    <source>
        <strain evidence="2 3">Heshi-B3</strain>
    </source>
</reference>
<feature type="compositionally biased region" description="Basic and acidic residues" evidence="1">
    <location>
        <begin position="34"/>
        <end position="53"/>
    </location>
</feature>